<name>K9XV92_STAC7</name>
<evidence type="ECO:0000313" key="2">
    <source>
        <dbReference type="Proteomes" id="UP000010473"/>
    </source>
</evidence>
<dbReference type="OrthoDB" id="1524661at2"/>
<dbReference type="InterPro" id="IPR050580">
    <property type="entry name" value="2H_phosphoesterase_YjcG-like"/>
</dbReference>
<dbReference type="PANTHER" id="PTHR40037">
    <property type="entry name" value="PHOSPHOESTERASE YJCG-RELATED"/>
    <property type="match status" value="1"/>
</dbReference>
<dbReference type="KEGG" id="scs:Sta7437_3001"/>
<dbReference type="Pfam" id="PF13563">
    <property type="entry name" value="2_5_RNA_ligase2"/>
    <property type="match status" value="1"/>
</dbReference>
<dbReference type="PANTHER" id="PTHR40037:SF1">
    <property type="entry name" value="PHOSPHOESTERASE SAOUHSC_00951-RELATED"/>
    <property type="match status" value="1"/>
</dbReference>
<sequence length="185" mass="21269">MVNQTKQLYFIALLPPAEIQTVVTEIKQHFAKIYNSKAALKSPPHVTLQAPFHLEKDNLPVLEKKLAEFVKSESTMPMILDGFSAFRPRVIYVNVLKTPELLTIQTKLTNHLESTLGIVHRAAKSRPFAPHMTVGFKDLTKTNFYQAWEEFKDQKIYFEFTVSNLTLLTHNGSCWEIYREFLLAG</sequence>
<protein>
    <submittedName>
        <fullName evidence="1">Phosphoesterase HXTX</fullName>
    </submittedName>
</protein>
<proteinExistence type="predicted"/>
<dbReference type="HOGENOM" id="CLU_100506_0_0_3"/>
<dbReference type="RefSeq" id="WP_015194186.1">
    <property type="nucleotide sequence ID" value="NC_019748.1"/>
</dbReference>
<evidence type="ECO:0000313" key="1">
    <source>
        <dbReference type="EMBL" id="AFZ36520.1"/>
    </source>
</evidence>
<dbReference type="SUPFAM" id="SSF55144">
    <property type="entry name" value="LigT-like"/>
    <property type="match status" value="1"/>
</dbReference>
<dbReference type="PATRIC" id="fig|111780.3.peg.3118"/>
<dbReference type="STRING" id="111780.Sta7437_3001"/>
<reference evidence="2" key="1">
    <citation type="journal article" date="2013" name="Proc. Natl. Acad. Sci. U.S.A.">
        <title>Improving the coverage of the cyanobacterial phylum using diversity-driven genome sequencing.</title>
        <authorList>
            <person name="Shih P.M."/>
            <person name="Wu D."/>
            <person name="Latifi A."/>
            <person name="Axen S.D."/>
            <person name="Fewer D.P."/>
            <person name="Talla E."/>
            <person name="Calteau A."/>
            <person name="Cai F."/>
            <person name="Tandeau de Marsac N."/>
            <person name="Rippka R."/>
            <person name="Herdman M."/>
            <person name="Sivonen K."/>
            <person name="Coursin T."/>
            <person name="Laurent T."/>
            <person name="Goodwin L."/>
            <person name="Nolan M."/>
            <person name="Davenport K.W."/>
            <person name="Han C.S."/>
            <person name="Rubin E.M."/>
            <person name="Eisen J.A."/>
            <person name="Woyke T."/>
            <person name="Gugger M."/>
            <person name="Kerfeld C.A."/>
        </authorList>
    </citation>
    <scope>NUCLEOTIDE SEQUENCE [LARGE SCALE GENOMIC DNA]</scope>
    <source>
        <strain evidence="2">ATCC 29371 / PCC 7437</strain>
    </source>
</reference>
<gene>
    <name evidence="1" type="ordered locus">Sta7437_3001</name>
</gene>
<dbReference type="Gene3D" id="3.90.1140.10">
    <property type="entry name" value="Cyclic phosphodiesterase"/>
    <property type="match status" value="1"/>
</dbReference>
<accession>K9XV92</accession>
<dbReference type="eggNOG" id="COG1514">
    <property type="taxonomic scope" value="Bacteria"/>
</dbReference>
<organism evidence="1 2">
    <name type="scientific">Stanieria cyanosphaera (strain ATCC 29371 / PCC 7437)</name>
    <dbReference type="NCBI Taxonomy" id="111780"/>
    <lineage>
        <taxon>Bacteria</taxon>
        <taxon>Bacillati</taxon>
        <taxon>Cyanobacteriota</taxon>
        <taxon>Cyanophyceae</taxon>
        <taxon>Pleurocapsales</taxon>
        <taxon>Dermocarpellaceae</taxon>
        <taxon>Stanieria</taxon>
    </lineage>
</organism>
<keyword evidence="2" id="KW-1185">Reference proteome</keyword>
<dbReference type="EMBL" id="CP003653">
    <property type="protein sequence ID" value="AFZ36520.1"/>
    <property type="molecule type" value="Genomic_DNA"/>
</dbReference>
<dbReference type="Proteomes" id="UP000010473">
    <property type="component" value="Chromosome"/>
</dbReference>
<dbReference type="InterPro" id="IPR009097">
    <property type="entry name" value="Cyclic_Pdiesterase"/>
</dbReference>
<dbReference type="AlphaFoldDB" id="K9XV92"/>